<gene>
    <name evidence="2" type="ORF">HOLleu_02073</name>
</gene>
<dbReference type="Proteomes" id="UP001152320">
    <property type="component" value="Chromosome 1"/>
</dbReference>
<reference evidence="2" key="1">
    <citation type="submission" date="2021-10" db="EMBL/GenBank/DDBJ databases">
        <title>Tropical sea cucumber genome reveals ecological adaptation and Cuvierian tubules defense mechanism.</title>
        <authorList>
            <person name="Chen T."/>
        </authorList>
    </citation>
    <scope>NUCLEOTIDE SEQUENCE</scope>
    <source>
        <strain evidence="2">Nanhai2018</strain>
        <tissue evidence="2">Muscle</tissue>
    </source>
</reference>
<sequence length="57" mass="6610">MDACLSKPKRPRFCPSIPKRRCYHVTLINSLLIGTVTLLLESRPNHRLKSVVTRQQH</sequence>
<comment type="caution">
    <text evidence="2">The sequence shown here is derived from an EMBL/GenBank/DDBJ whole genome shotgun (WGS) entry which is preliminary data.</text>
</comment>
<evidence type="ECO:0000313" key="2">
    <source>
        <dbReference type="EMBL" id="KAJ8049359.1"/>
    </source>
</evidence>
<dbReference type="AlphaFoldDB" id="A0A9Q1CRN9"/>
<organism evidence="2 3">
    <name type="scientific">Holothuria leucospilota</name>
    <name type="common">Black long sea cucumber</name>
    <name type="synonym">Mertensiothuria leucospilota</name>
    <dbReference type="NCBI Taxonomy" id="206669"/>
    <lineage>
        <taxon>Eukaryota</taxon>
        <taxon>Metazoa</taxon>
        <taxon>Echinodermata</taxon>
        <taxon>Eleutherozoa</taxon>
        <taxon>Echinozoa</taxon>
        <taxon>Holothuroidea</taxon>
        <taxon>Aspidochirotacea</taxon>
        <taxon>Aspidochirotida</taxon>
        <taxon>Holothuriidae</taxon>
        <taxon>Holothuria</taxon>
    </lineage>
</organism>
<dbReference type="EMBL" id="JAIZAY010000001">
    <property type="protein sequence ID" value="KAJ8049359.1"/>
    <property type="molecule type" value="Genomic_DNA"/>
</dbReference>
<keyword evidence="3" id="KW-1185">Reference proteome</keyword>
<keyword evidence="1" id="KW-0472">Membrane</keyword>
<keyword evidence="1" id="KW-0812">Transmembrane</keyword>
<name>A0A9Q1CRN9_HOLLE</name>
<protein>
    <submittedName>
        <fullName evidence="2">Uncharacterized protein</fullName>
    </submittedName>
</protein>
<accession>A0A9Q1CRN9</accession>
<evidence type="ECO:0000313" key="3">
    <source>
        <dbReference type="Proteomes" id="UP001152320"/>
    </source>
</evidence>
<proteinExistence type="predicted"/>
<evidence type="ECO:0000256" key="1">
    <source>
        <dbReference type="SAM" id="Phobius"/>
    </source>
</evidence>
<keyword evidence="1" id="KW-1133">Transmembrane helix</keyword>
<feature type="transmembrane region" description="Helical" evidence="1">
    <location>
        <begin position="21"/>
        <end position="40"/>
    </location>
</feature>